<proteinExistence type="predicted"/>
<accession>A0A8J8SI38</accession>
<dbReference type="EMBL" id="CP058649">
    <property type="protein sequence ID" value="QUI24206.1"/>
    <property type="molecule type" value="Genomic_DNA"/>
</dbReference>
<organism evidence="2 3">
    <name type="scientific">Vallitalea pronyensis</name>
    <dbReference type="NCBI Taxonomy" id="1348613"/>
    <lineage>
        <taxon>Bacteria</taxon>
        <taxon>Bacillati</taxon>
        <taxon>Bacillota</taxon>
        <taxon>Clostridia</taxon>
        <taxon>Lachnospirales</taxon>
        <taxon>Vallitaleaceae</taxon>
        <taxon>Vallitalea</taxon>
    </lineage>
</organism>
<dbReference type="GO" id="GO:0008757">
    <property type="term" value="F:S-adenosylmethionine-dependent methyltransferase activity"/>
    <property type="evidence" value="ECO:0007669"/>
    <property type="project" value="InterPro"/>
</dbReference>
<feature type="domain" description="Methyltransferase type 11" evidence="1">
    <location>
        <begin position="65"/>
        <end position="156"/>
    </location>
</feature>
<dbReference type="CDD" id="cd02440">
    <property type="entry name" value="AdoMet_MTases"/>
    <property type="match status" value="1"/>
</dbReference>
<dbReference type="SUPFAM" id="SSF53335">
    <property type="entry name" value="S-adenosyl-L-methionine-dependent methyltransferases"/>
    <property type="match status" value="1"/>
</dbReference>
<dbReference type="AlphaFoldDB" id="A0A8J8SI38"/>
<protein>
    <submittedName>
        <fullName evidence="2">Class I SAM-dependent methyltransferase</fullName>
    </submittedName>
</protein>
<dbReference type="RefSeq" id="WP_212694900.1">
    <property type="nucleotide sequence ID" value="NZ_CP058649.1"/>
</dbReference>
<reference evidence="2" key="1">
    <citation type="submission" date="2020-07" db="EMBL/GenBank/DDBJ databases">
        <title>Vallitalea pronyensis genome.</title>
        <authorList>
            <person name="Postec A."/>
        </authorList>
    </citation>
    <scope>NUCLEOTIDE SEQUENCE</scope>
    <source>
        <strain evidence="2">FatNI3</strain>
    </source>
</reference>
<dbReference type="KEGG" id="vpy:HZI73_18755"/>
<evidence type="ECO:0000313" key="2">
    <source>
        <dbReference type="EMBL" id="QUI24206.1"/>
    </source>
</evidence>
<evidence type="ECO:0000313" key="3">
    <source>
        <dbReference type="Proteomes" id="UP000683246"/>
    </source>
</evidence>
<name>A0A8J8SI38_9FIRM</name>
<dbReference type="InterPro" id="IPR029063">
    <property type="entry name" value="SAM-dependent_MTases_sf"/>
</dbReference>
<dbReference type="InterPro" id="IPR013216">
    <property type="entry name" value="Methyltransf_11"/>
</dbReference>
<gene>
    <name evidence="2" type="ORF">HZI73_18755</name>
</gene>
<evidence type="ECO:0000259" key="1">
    <source>
        <dbReference type="Pfam" id="PF08241"/>
    </source>
</evidence>
<dbReference type="Gene3D" id="3.40.50.150">
    <property type="entry name" value="Vaccinia Virus protein VP39"/>
    <property type="match status" value="1"/>
</dbReference>
<keyword evidence="2" id="KW-0808">Transferase</keyword>
<dbReference type="GO" id="GO:0032259">
    <property type="term" value="P:methylation"/>
    <property type="evidence" value="ECO:0007669"/>
    <property type="project" value="UniProtKB-KW"/>
</dbReference>
<dbReference type="Proteomes" id="UP000683246">
    <property type="component" value="Chromosome"/>
</dbReference>
<keyword evidence="3" id="KW-1185">Reference proteome</keyword>
<dbReference type="Pfam" id="PF08241">
    <property type="entry name" value="Methyltransf_11"/>
    <property type="match status" value="1"/>
</dbReference>
<sequence length="264" mass="30374">MNKQSKINKKAWSYRATEFWSNKLGKPSQAAKDMIERPHYYLRRHIQFFDEIRGKKIINPLGSCGQKAVPLAILGADVTVVDISEENKKYATDIAVAANVNLTYIVSDFLEFNIDNIHNPFDIAYLEGGVLHYFSDLHKFANKLYSLLKLDGKLILNDFHPFRKLLQERDIFKDANDNLELTGNYFESELIVGEVSYEKYLSHNTQDEFPKCLLRYWTMGEIITAFASAGFVIKQLVEGPRFDSYKNLPGDFTLIALKQELAEK</sequence>
<keyword evidence="2" id="KW-0489">Methyltransferase</keyword>